<comment type="caution">
    <text evidence="4">The sequence shown here is derived from an EMBL/GenBank/DDBJ whole genome shotgun (WGS) entry which is preliminary data.</text>
</comment>
<keyword evidence="5" id="KW-1185">Reference proteome</keyword>
<dbReference type="CDD" id="cd00616">
    <property type="entry name" value="AHBA_syn"/>
    <property type="match status" value="1"/>
</dbReference>
<dbReference type="Gene3D" id="3.40.640.10">
    <property type="entry name" value="Type I PLP-dependent aspartate aminotransferase-like (Major domain)"/>
    <property type="match status" value="1"/>
</dbReference>
<dbReference type="InterPro" id="IPR020026">
    <property type="entry name" value="PseC"/>
</dbReference>
<dbReference type="PANTHER" id="PTHR30244">
    <property type="entry name" value="TRANSAMINASE"/>
    <property type="match status" value="1"/>
</dbReference>
<evidence type="ECO:0000313" key="5">
    <source>
        <dbReference type="Proteomes" id="UP001057522"/>
    </source>
</evidence>
<protein>
    <recommendedName>
        <fullName evidence="2">UDP-4-amino-4,6-dideoxy-N-acetyl-beta-L-altrosamine transaminase</fullName>
        <ecNumber evidence="2">2.6.1.92</ecNumber>
    </recommendedName>
</protein>
<dbReference type="EC" id="2.6.1.92" evidence="2"/>
<dbReference type="InterPro" id="IPR015424">
    <property type="entry name" value="PyrdxlP-dep_Trfase"/>
</dbReference>
<dbReference type="InterPro" id="IPR015421">
    <property type="entry name" value="PyrdxlP-dep_Trfase_major"/>
</dbReference>
<dbReference type="SUPFAM" id="SSF53383">
    <property type="entry name" value="PLP-dependent transferases"/>
    <property type="match status" value="1"/>
</dbReference>
<dbReference type="PIRSF" id="PIRSF000390">
    <property type="entry name" value="PLP_StrS"/>
    <property type="match status" value="1"/>
</dbReference>
<organism evidence="4 5">
    <name type="scientific">Helicobacter colisuis</name>
    <dbReference type="NCBI Taxonomy" id="2949739"/>
    <lineage>
        <taxon>Bacteria</taxon>
        <taxon>Pseudomonadati</taxon>
        <taxon>Campylobacterota</taxon>
        <taxon>Epsilonproteobacteria</taxon>
        <taxon>Campylobacterales</taxon>
        <taxon>Helicobacteraceae</taxon>
        <taxon>Helicobacter</taxon>
    </lineage>
</organism>
<name>A0ABT0TV03_9HELI</name>
<evidence type="ECO:0000256" key="2">
    <source>
        <dbReference type="NCBIfam" id="TIGR03588"/>
    </source>
</evidence>
<reference evidence="4" key="1">
    <citation type="submission" date="2022-06" db="EMBL/GenBank/DDBJ databases">
        <title>Helicobacter colisuis sp. nov.</title>
        <authorList>
            <person name="Papic B."/>
            <person name="Gruntar I."/>
        </authorList>
    </citation>
    <scope>NUCLEOTIDE SEQUENCE</scope>
    <source>
        <strain evidence="4">11154-15</strain>
    </source>
</reference>
<dbReference type="Pfam" id="PF01041">
    <property type="entry name" value="DegT_DnrJ_EryC1"/>
    <property type="match status" value="1"/>
</dbReference>
<proteinExistence type="inferred from homology"/>
<dbReference type="EMBL" id="JAMOKX010000004">
    <property type="protein sequence ID" value="MCL9819629.1"/>
    <property type="molecule type" value="Genomic_DNA"/>
</dbReference>
<sequence length="386" mass="44073">MIPYGKQEIIQEDIQSVLEVLQSPFITQGPKVAEFESQVATKVGAKYAVGVNSATSALHCAILALGLREGDWLWTTPISFVASSNCALYCGAKVDFVDIDKKTYNLDVNLLEEKLKKTKKSKLPKVLVAVHFAGQSCEMERIWQLSQKYGFKIVEDASHALGGKYRTYPIGNCRFSDIVVFSFHPVKIITSAEGGMAVTNNLKYAQKMQKLRSHGITKDKEEFENKKNVAPWYYEQQILGYNYRLSDLHASLGISQLKRLDAYVQKRNELAKIYSERLADLEITLPFVESHNYSAFHLYVILLNKNSGIKRRELYACLLELGIAPQVHYIPIHLQPFYARFGFKKGDFKNAEKYYKNTLTLPLYPTLTFEEQEKVIEALRKWIVCK</sequence>
<dbReference type="GO" id="GO:0008483">
    <property type="term" value="F:transaminase activity"/>
    <property type="evidence" value="ECO:0007669"/>
    <property type="project" value="UniProtKB-KW"/>
</dbReference>
<keyword evidence="4" id="KW-0808">Transferase</keyword>
<dbReference type="Proteomes" id="UP001057522">
    <property type="component" value="Unassembled WGS sequence"/>
</dbReference>
<evidence type="ECO:0000313" key="4">
    <source>
        <dbReference type="EMBL" id="MCL9819629.1"/>
    </source>
</evidence>
<gene>
    <name evidence="4" type="primary">pseC</name>
    <name evidence="4" type="ORF">NCR95_05545</name>
</gene>
<keyword evidence="3" id="KW-0663">Pyridoxal phosphate</keyword>
<evidence type="ECO:0000256" key="1">
    <source>
        <dbReference type="ARBA" id="ARBA00037999"/>
    </source>
</evidence>
<dbReference type="NCBIfam" id="TIGR03588">
    <property type="entry name" value="PseC"/>
    <property type="match status" value="1"/>
</dbReference>
<dbReference type="InterPro" id="IPR015422">
    <property type="entry name" value="PyrdxlP-dep_Trfase_small"/>
</dbReference>
<evidence type="ECO:0000256" key="3">
    <source>
        <dbReference type="RuleBase" id="RU004508"/>
    </source>
</evidence>
<dbReference type="RefSeq" id="WP_250604382.1">
    <property type="nucleotide sequence ID" value="NZ_JAMOKX010000004.1"/>
</dbReference>
<keyword evidence="4" id="KW-0032">Aminotransferase</keyword>
<dbReference type="PANTHER" id="PTHR30244:SF34">
    <property type="entry name" value="DTDP-4-AMINO-4,6-DIDEOXYGALACTOSE TRANSAMINASE"/>
    <property type="match status" value="1"/>
</dbReference>
<accession>A0ABT0TV03</accession>
<dbReference type="Gene3D" id="3.90.1150.10">
    <property type="entry name" value="Aspartate Aminotransferase, domain 1"/>
    <property type="match status" value="1"/>
</dbReference>
<dbReference type="InterPro" id="IPR000653">
    <property type="entry name" value="DegT/StrS_aminotransferase"/>
</dbReference>
<comment type="similarity">
    <text evidence="1 3">Belongs to the DegT/DnrJ/EryC1 family.</text>
</comment>